<dbReference type="Proteomes" id="UP000232323">
    <property type="component" value="Unassembled WGS sequence"/>
</dbReference>
<accession>A0A250X4J7</accession>
<dbReference type="AlphaFoldDB" id="A0A250X4J7"/>
<dbReference type="PANTHER" id="PTHR35305:SF2">
    <property type="entry name" value="FAD-BINDING PROTEIN"/>
    <property type="match status" value="1"/>
</dbReference>
<proteinExistence type="predicted"/>
<evidence type="ECO:0000313" key="1">
    <source>
        <dbReference type="EMBL" id="GAX78003.1"/>
    </source>
</evidence>
<reference evidence="1 2" key="1">
    <citation type="submission" date="2017-08" db="EMBL/GenBank/DDBJ databases">
        <title>Acidophilic green algal genome provides insights into adaptation to an acidic environment.</title>
        <authorList>
            <person name="Hirooka S."/>
            <person name="Hirose Y."/>
            <person name="Kanesaki Y."/>
            <person name="Higuchi S."/>
            <person name="Fujiwara T."/>
            <person name="Onuma R."/>
            <person name="Era A."/>
            <person name="Ohbayashi R."/>
            <person name="Uzuka A."/>
            <person name="Nozaki H."/>
            <person name="Yoshikawa H."/>
            <person name="Miyagishima S.Y."/>
        </authorList>
    </citation>
    <scope>NUCLEOTIDE SEQUENCE [LARGE SCALE GENOMIC DNA]</scope>
    <source>
        <strain evidence="1 2">NIES-2499</strain>
    </source>
</reference>
<keyword evidence="2" id="KW-1185">Reference proteome</keyword>
<dbReference type="EMBL" id="BEGY01000029">
    <property type="protein sequence ID" value="GAX78003.1"/>
    <property type="molecule type" value="Genomic_DNA"/>
</dbReference>
<sequence length="202" mass="23065">MEHPFYSIFEDWMSNKAVGLSVLQTFDGHLYQALQQPASSTLSATMQRIQAMAPSSTLAAYNSAKGVTKSKQERTIFELQDEYIILQNCAREALILSQRLHRVTDHENLTQHMSIDTQCQLPTFQQTPTELEVALMMVTMKEAIMKETEIMVRVASALHLDMRSEELFAYIQVWKLSPYIDEDLKRELAAVKDSVKYSGPDK</sequence>
<protein>
    <submittedName>
        <fullName evidence="1">Uncharacterized protein</fullName>
    </submittedName>
</protein>
<dbReference type="PANTHER" id="PTHR35305">
    <property type="entry name" value="FAD-BINDING PROTEIN"/>
    <property type="match status" value="1"/>
</dbReference>
<gene>
    <name evidence="1" type="ORF">CEUSTIGMA_g5445.t1</name>
</gene>
<comment type="caution">
    <text evidence="1">The sequence shown here is derived from an EMBL/GenBank/DDBJ whole genome shotgun (WGS) entry which is preliminary data.</text>
</comment>
<name>A0A250X4J7_9CHLO</name>
<organism evidence="1 2">
    <name type="scientific">Chlamydomonas eustigma</name>
    <dbReference type="NCBI Taxonomy" id="1157962"/>
    <lineage>
        <taxon>Eukaryota</taxon>
        <taxon>Viridiplantae</taxon>
        <taxon>Chlorophyta</taxon>
        <taxon>core chlorophytes</taxon>
        <taxon>Chlorophyceae</taxon>
        <taxon>CS clade</taxon>
        <taxon>Chlamydomonadales</taxon>
        <taxon>Chlamydomonadaceae</taxon>
        <taxon>Chlamydomonas</taxon>
    </lineage>
</organism>
<evidence type="ECO:0000313" key="2">
    <source>
        <dbReference type="Proteomes" id="UP000232323"/>
    </source>
</evidence>